<dbReference type="InterPro" id="IPR016186">
    <property type="entry name" value="C-type_lectin-like/link_sf"/>
</dbReference>
<dbReference type="SMART" id="SM00034">
    <property type="entry name" value="CLECT"/>
    <property type="match status" value="2"/>
</dbReference>
<dbReference type="PROSITE" id="PS50060">
    <property type="entry name" value="MAM_2"/>
    <property type="match status" value="2"/>
</dbReference>
<dbReference type="SUPFAM" id="SSF56436">
    <property type="entry name" value="C-type lectin-like"/>
    <property type="match status" value="2"/>
</dbReference>
<dbReference type="Gene3D" id="4.10.400.10">
    <property type="entry name" value="Low-density Lipoprotein Receptor"/>
    <property type="match status" value="1"/>
</dbReference>
<dbReference type="CDD" id="cd06263">
    <property type="entry name" value="MAM"/>
    <property type="match status" value="1"/>
</dbReference>
<feature type="disulfide bond" evidence="2">
    <location>
        <begin position="10"/>
        <end position="22"/>
    </location>
</feature>
<dbReference type="Gene3D" id="2.60.120.740">
    <property type="match status" value="1"/>
</dbReference>
<feature type="non-terminal residue" evidence="3">
    <location>
        <position position="1224"/>
    </location>
</feature>
<evidence type="ECO:0000256" key="1">
    <source>
        <dbReference type="ARBA" id="ARBA00023157"/>
    </source>
</evidence>
<dbReference type="CDD" id="cd22823">
    <property type="entry name" value="Gal_Rha_Lectin"/>
    <property type="match status" value="1"/>
</dbReference>
<dbReference type="Pfam" id="PF00057">
    <property type="entry name" value="Ldl_recept_a"/>
    <property type="match status" value="1"/>
</dbReference>
<gene>
    <name evidence="3" type="ORF">PACLA_8A013414</name>
</gene>
<dbReference type="PANTHER" id="PTHR23282">
    <property type="entry name" value="APICAL ENDOSOMAL GLYCOPROTEIN PRECURSOR"/>
    <property type="match status" value="1"/>
</dbReference>
<dbReference type="InterPro" id="IPR051560">
    <property type="entry name" value="MAM_domain-containing"/>
</dbReference>
<comment type="caution">
    <text evidence="2">Lacks conserved residue(s) required for the propagation of feature annotation.</text>
</comment>
<dbReference type="PROSITE" id="PS50041">
    <property type="entry name" value="C_TYPE_LECTIN_2"/>
    <property type="match status" value="2"/>
</dbReference>
<dbReference type="InterPro" id="IPR023415">
    <property type="entry name" value="LDLR_class-A_CS"/>
</dbReference>
<dbReference type="SUPFAM" id="SSF57424">
    <property type="entry name" value="LDL receptor-like module"/>
    <property type="match status" value="1"/>
</dbReference>
<comment type="caution">
    <text evidence="3">The sequence shown here is derived from an EMBL/GenBank/DDBJ whole genome shotgun (WGS) entry which is preliminary data.</text>
</comment>
<sequence>MLFYNLDESCDPWKFYCPVGICIPWNSTCNGISDCPSGADEPSICGNTSRANETCSLNDPGCLSNLINGTFCEDNIDGSCDFEQDGFCEWRQVHDGHDDFDWSINSGETSSKQTGPRADHTIKSKQGSYIYIEASSPRVKGDKAIIEAGPFNADQNFCFTFYYHMFGVHIGRLNVYQAWSNRTNIELLWTRNTSGDVRQWKTSSLDIRSGRNFYLMIEAVCGEGAEGDIAVDDFSMIDKNCSEVQNDNSPFSSFEKPSAWKKTPRVWSRILVNNRNRFMLQDFYLKTRLSGKLEITLSEELTALYQCMTFWYKYIYVSGMSFKSRQALDGNRIELSHSLKGTSGEWVFGEMPLQRRYMKSKLFFIVVCPRKNCFNRLRYLAIDEINFSAESCLSFQQGGVSWIRKSSRFYKSLTKRNRDGRITAFYTPQFSSNDRKITNDLDLPQYSPSFIKTIKPGRVNYIVEDSSSLEYSNISVGNRVFVQEGVNIAALGIVIAKEIAKDNYDYKLTVRLDSNNSEIVLENQNVWLLPYQLDQHGPAWSTWLSSSRKCKQINYNGACYLTFKQRNWFDGADICKIYGSELARFDSELEEKYVKNKFAKFLPFWIGYHGHRHEGTKFAWSDGSKDLYNKLDGGNLNKGFSAGLCTAVANSTMWERRNCSERLNVLCRRPDKRDHIICEDQGSQILNCSGLDAVIDIVRAQIKPTTTSIDVCPTLTATKQTFGKPSSCKFNTNVFKQVKSKCGGKVWCSLSVKSVHDGRCPEESKYLIISYKCIQRSNGINADTSETNAVFCPKYWVKFRTSCYKSYQNKLKWKDAQAYCKRVKGATLVSLDDKEEEAYVKNIMKSNGVDKFHKWTGTLRSRKFAFMCEYRLGNGSCDFEAGWCGWHEDSTSNDSRWRRTMDVEPATTLEWSWWGIIKSYVRSSSNGVIIYVFDGKPMEEVTMTADRPKNIEKVTLCQWIYIGANMSEATVVSFGEKLLLKIYYGNEYKFIVNFYDWNSTTKASVSFETWQHLCFSIDTQTKLWMFYKDGLMTDIGVASVSPFSSDARSVDDNVIYLGRSSSKASCSWKTDCNKMFRGKMTKPEIWAKMLEFREISILATGCGMETSPDIAVEQTKLAILERRSFEHGQCITGKGFRLSSVKTYNSSLPSTSTLTSPWMKVPLHRVRGMCMKFTYRLLGKDSELDISVEPRNMNKEQIWLVKDPQSDTVWKTGQVSLGLLTEFR</sequence>
<dbReference type="Pfam" id="PF00059">
    <property type="entry name" value="Lectin_C"/>
    <property type="match status" value="1"/>
</dbReference>
<dbReference type="Pfam" id="PF13385">
    <property type="entry name" value="Laminin_G_3"/>
    <property type="match status" value="1"/>
</dbReference>
<dbReference type="InterPro" id="IPR000998">
    <property type="entry name" value="MAM_dom"/>
</dbReference>
<keyword evidence="1 2" id="KW-1015">Disulfide bond</keyword>
<dbReference type="EMBL" id="CACRXK020002937">
    <property type="protein sequence ID" value="CAB3996747.1"/>
    <property type="molecule type" value="Genomic_DNA"/>
</dbReference>
<dbReference type="GO" id="GO:0016020">
    <property type="term" value="C:membrane"/>
    <property type="evidence" value="ECO:0007669"/>
    <property type="project" value="InterPro"/>
</dbReference>
<keyword evidence="4" id="KW-1185">Reference proteome</keyword>
<protein>
    <submittedName>
        <fullName evidence="3">MAM and LDL-receptor class A domain-containing 1-like</fullName>
    </submittedName>
</protein>
<dbReference type="Proteomes" id="UP001152795">
    <property type="component" value="Unassembled WGS sequence"/>
</dbReference>
<dbReference type="InterPro" id="IPR043159">
    <property type="entry name" value="Lectin_gal-bd_sf"/>
</dbReference>
<organism evidence="3 4">
    <name type="scientific">Paramuricea clavata</name>
    <name type="common">Red gorgonian</name>
    <name type="synonym">Violescent sea-whip</name>
    <dbReference type="NCBI Taxonomy" id="317549"/>
    <lineage>
        <taxon>Eukaryota</taxon>
        <taxon>Metazoa</taxon>
        <taxon>Cnidaria</taxon>
        <taxon>Anthozoa</taxon>
        <taxon>Octocorallia</taxon>
        <taxon>Malacalcyonacea</taxon>
        <taxon>Plexauridae</taxon>
        <taxon>Paramuricea</taxon>
    </lineage>
</organism>
<dbReference type="CDD" id="cd00037">
    <property type="entry name" value="CLECT"/>
    <property type="match status" value="2"/>
</dbReference>
<dbReference type="PROSITE" id="PS50068">
    <property type="entry name" value="LDLRA_2"/>
    <property type="match status" value="1"/>
</dbReference>
<accession>A0A7D9I477</accession>
<dbReference type="SUPFAM" id="SSF49899">
    <property type="entry name" value="Concanavalin A-like lectins/glucanases"/>
    <property type="match status" value="2"/>
</dbReference>
<dbReference type="InterPro" id="IPR002172">
    <property type="entry name" value="LDrepeatLR_classA_rpt"/>
</dbReference>
<dbReference type="InterPro" id="IPR036055">
    <property type="entry name" value="LDL_receptor-like_sf"/>
</dbReference>
<dbReference type="OrthoDB" id="6337382at2759"/>
<dbReference type="InterPro" id="IPR013320">
    <property type="entry name" value="ConA-like_dom_sf"/>
</dbReference>
<evidence type="ECO:0000256" key="2">
    <source>
        <dbReference type="PROSITE-ProRule" id="PRU00124"/>
    </source>
</evidence>
<dbReference type="InterPro" id="IPR001304">
    <property type="entry name" value="C-type_lectin-like"/>
</dbReference>
<name>A0A7D9I477_PARCT</name>
<dbReference type="Pfam" id="PF00629">
    <property type="entry name" value="MAM"/>
    <property type="match status" value="1"/>
</dbReference>
<dbReference type="InterPro" id="IPR016187">
    <property type="entry name" value="CTDL_fold"/>
</dbReference>
<dbReference type="AlphaFoldDB" id="A0A7D9I477"/>
<dbReference type="Gene3D" id="2.60.120.200">
    <property type="match status" value="2"/>
</dbReference>
<dbReference type="PROSITE" id="PS01209">
    <property type="entry name" value="LDLRA_1"/>
    <property type="match status" value="1"/>
</dbReference>
<reference evidence="3" key="1">
    <citation type="submission" date="2020-04" db="EMBL/GenBank/DDBJ databases">
        <authorList>
            <person name="Alioto T."/>
            <person name="Alioto T."/>
            <person name="Gomez Garrido J."/>
        </authorList>
    </citation>
    <scope>NUCLEOTIDE SEQUENCE</scope>
    <source>
        <strain evidence="3">A484AB</strain>
    </source>
</reference>
<dbReference type="CDD" id="cd00112">
    <property type="entry name" value="LDLa"/>
    <property type="match status" value="1"/>
</dbReference>
<dbReference type="PANTHER" id="PTHR23282:SF101">
    <property type="entry name" value="MAM DOMAIN-CONTAINING PROTEIN"/>
    <property type="match status" value="1"/>
</dbReference>
<feature type="disulfide bond" evidence="2">
    <location>
        <begin position="17"/>
        <end position="35"/>
    </location>
</feature>
<proteinExistence type="predicted"/>
<dbReference type="SMART" id="SM00137">
    <property type="entry name" value="MAM"/>
    <property type="match status" value="1"/>
</dbReference>
<dbReference type="Gene3D" id="3.10.100.10">
    <property type="entry name" value="Mannose-Binding Protein A, subunit A"/>
    <property type="match status" value="2"/>
</dbReference>
<dbReference type="SMART" id="SM00192">
    <property type="entry name" value="LDLa"/>
    <property type="match status" value="1"/>
</dbReference>
<evidence type="ECO:0000313" key="4">
    <source>
        <dbReference type="Proteomes" id="UP001152795"/>
    </source>
</evidence>
<evidence type="ECO:0000313" key="3">
    <source>
        <dbReference type="EMBL" id="CAB3996747.1"/>
    </source>
</evidence>